<comment type="caution">
    <text evidence="9">The sequence shown here is derived from an EMBL/GenBank/DDBJ whole genome shotgun (WGS) entry which is preliminary data.</text>
</comment>
<dbReference type="PROSITE" id="PS50928">
    <property type="entry name" value="ABC_TM1"/>
    <property type="match status" value="1"/>
</dbReference>
<protein>
    <submittedName>
        <fullName evidence="9">ABC transporter permease</fullName>
    </submittedName>
</protein>
<dbReference type="OrthoDB" id="9783218at2"/>
<keyword evidence="3" id="KW-1003">Cell membrane</keyword>
<evidence type="ECO:0000256" key="4">
    <source>
        <dbReference type="ARBA" id="ARBA00022692"/>
    </source>
</evidence>
<feature type="transmembrane region" description="Helical" evidence="7">
    <location>
        <begin position="101"/>
        <end position="124"/>
    </location>
</feature>
<feature type="transmembrane region" description="Helical" evidence="7">
    <location>
        <begin position="266"/>
        <end position="289"/>
    </location>
</feature>
<evidence type="ECO:0000256" key="5">
    <source>
        <dbReference type="ARBA" id="ARBA00022989"/>
    </source>
</evidence>
<dbReference type="InterPro" id="IPR035906">
    <property type="entry name" value="MetI-like_sf"/>
</dbReference>
<comment type="similarity">
    <text evidence="7">Belongs to the binding-protein-dependent transport system permease family.</text>
</comment>
<accession>A0A3M6QYN5</accession>
<dbReference type="GO" id="GO:0055085">
    <property type="term" value="P:transmembrane transport"/>
    <property type="evidence" value="ECO:0007669"/>
    <property type="project" value="InterPro"/>
</dbReference>
<evidence type="ECO:0000256" key="6">
    <source>
        <dbReference type="ARBA" id="ARBA00023136"/>
    </source>
</evidence>
<gene>
    <name evidence="9" type="ORF">D8I35_00900</name>
</gene>
<dbReference type="EMBL" id="RDQO01000001">
    <property type="protein sequence ID" value="RMX07729.1"/>
    <property type="molecule type" value="Genomic_DNA"/>
</dbReference>
<organism evidence="9 10">
    <name type="scientific">Corticibacter populi</name>
    <dbReference type="NCBI Taxonomy" id="1550736"/>
    <lineage>
        <taxon>Bacteria</taxon>
        <taxon>Pseudomonadati</taxon>
        <taxon>Pseudomonadota</taxon>
        <taxon>Betaproteobacteria</taxon>
        <taxon>Burkholderiales</taxon>
        <taxon>Comamonadaceae</taxon>
        <taxon>Corticibacter</taxon>
    </lineage>
</organism>
<evidence type="ECO:0000259" key="8">
    <source>
        <dbReference type="PROSITE" id="PS50928"/>
    </source>
</evidence>
<evidence type="ECO:0000256" key="2">
    <source>
        <dbReference type="ARBA" id="ARBA00022448"/>
    </source>
</evidence>
<dbReference type="GO" id="GO:0005886">
    <property type="term" value="C:plasma membrane"/>
    <property type="evidence" value="ECO:0007669"/>
    <property type="project" value="UniProtKB-SubCell"/>
</dbReference>
<evidence type="ECO:0000313" key="10">
    <source>
        <dbReference type="Proteomes" id="UP000278006"/>
    </source>
</evidence>
<feature type="transmembrane region" description="Helical" evidence="7">
    <location>
        <begin position="136"/>
        <end position="156"/>
    </location>
</feature>
<dbReference type="Gene3D" id="1.10.3720.10">
    <property type="entry name" value="MetI-like"/>
    <property type="match status" value="1"/>
</dbReference>
<evidence type="ECO:0000313" key="9">
    <source>
        <dbReference type="EMBL" id="RMX07729.1"/>
    </source>
</evidence>
<keyword evidence="6 7" id="KW-0472">Membrane</keyword>
<dbReference type="InterPro" id="IPR000515">
    <property type="entry name" value="MetI-like"/>
</dbReference>
<dbReference type="CDD" id="cd06261">
    <property type="entry name" value="TM_PBP2"/>
    <property type="match status" value="1"/>
</dbReference>
<keyword evidence="2 7" id="KW-0813">Transport</keyword>
<keyword evidence="5 7" id="KW-1133">Transmembrane helix</keyword>
<feature type="domain" description="ABC transmembrane type-1" evidence="8">
    <location>
        <begin position="97"/>
        <end position="286"/>
    </location>
</feature>
<evidence type="ECO:0000256" key="1">
    <source>
        <dbReference type="ARBA" id="ARBA00004651"/>
    </source>
</evidence>
<dbReference type="PANTHER" id="PTHR43386:SF25">
    <property type="entry name" value="PEPTIDE ABC TRANSPORTER PERMEASE PROTEIN"/>
    <property type="match status" value="1"/>
</dbReference>
<reference evidence="9 10" key="1">
    <citation type="submission" date="2018-10" db="EMBL/GenBank/DDBJ databases">
        <title>Draft genome of Cortibacter populi DSM10536.</title>
        <authorList>
            <person name="Bernier A.-M."/>
            <person name="Bernard K."/>
        </authorList>
    </citation>
    <scope>NUCLEOTIDE SEQUENCE [LARGE SCALE GENOMIC DNA]</scope>
    <source>
        <strain evidence="9 10">DSM 105136</strain>
    </source>
</reference>
<dbReference type="Proteomes" id="UP000278006">
    <property type="component" value="Unassembled WGS sequence"/>
</dbReference>
<keyword evidence="10" id="KW-1185">Reference proteome</keyword>
<feature type="transmembrane region" description="Helical" evidence="7">
    <location>
        <begin position="35"/>
        <end position="57"/>
    </location>
</feature>
<proteinExistence type="inferred from homology"/>
<dbReference type="InterPro" id="IPR050366">
    <property type="entry name" value="BP-dependent_transpt_permease"/>
</dbReference>
<comment type="subcellular location">
    <subcellularLocation>
        <location evidence="1 7">Cell membrane</location>
        <topology evidence="1 7">Multi-pass membrane protein</topology>
    </subcellularLocation>
</comment>
<dbReference type="Pfam" id="PF00528">
    <property type="entry name" value="BPD_transp_1"/>
    <property type="match status" value="1"/>
</dbReference>
<dbReference type="SUPFAM" id="SSF161098">
    <property type="entry name" value="MetI-like"/>
    <property type="match status" value="1"/>
</dbReference>
<dbReference type="RefSeq" id="WP_122225850.1">
    <property type="nucleotide sequence ID" value="NZ_RDQO01000001.1"/>
</dbReference>
<keyword evidence="4 7" id="KW-0812">Transmembrane</keyword>
<sequence>MAAPELTLAAAAPAYPAGPASPGRRLWHEARRAPVLVWLSAIVLLLTAWAAIAPATLVRYSPLETDLLNTLAPLSAQHWFGTDEIGRDLYSRVVYGARESVLIGLLAMAIAIAVAVPLGFLAALTPPLARGAVDRFIEILLSFPTLLVALLFVTILGQSPLNVAIAVGIGSAPGYARLVRGQTLLVRSSAYVEAAIALGHSRARVLLQHIVPNAIRPLIPVTGLGVGKSIVWSSSLSFLGLGVKPPSSEWGALLAAGKAQLLEAPWLMIVPGTAVVLVALSFSTLFSYIQARSEGSRT</sequence>
<name>A0A3M6QYN5_9BURK</name>
<dbReference type="AlphaFoldDB" id="A0A3M6QYN5"/>
<evidence type="ECO:0000256" key="3">
    <source>
        <dbReference type="ARBA" id="ARBA00022475"/>
    </source>
</evidence>
<dbReference type="PANTHER" id="PTHR43386">
    <property type="entry name" value="OLIGOPEPTIDE TRANSPORT SYSTEM PERMEASE PROTEIN APPC"/>
    <property type="match status" value="1"/>
</dbReference>
<evidence type="ECO:0000256" key="7">
    <source>
        <dbReference type="RuleBase" id="RU363032"/>
    </source>
</evidence>